<proteinExistence type="predicted"/>
<keyword evidence="1" id="KW-0732">Signal</keyword>
<name>H2CJS2_9LEPT</name>
<sequence>MRTIHLLIMMMSLFAGACTTASRHRTTDEKQTVQCPGSTIDSECLKMARSKCPNLGIISFDGDPRQPSTDSSGRAYVMVQCM</sequence>
<evidence type="ECO:0000313" key="3">
    <source>
        <dbReference type="Proteomes" id="UP000005737"/>
    </source>
</evidence>
<evidence type="ECO:0008006" key="4">
    <source>
        <dbReference type="Google" id="ProtNLM"/>
    </source>
</evidence>
<dbReference type="PROSITE" id="PS51257">
    <property type="entry name" value="PROKAR_LIPOPROTEIN"/>
    <property type="match status" value="1"/>
</dbReference>
<organism evidence="2 3">
    <name type="scientific">Leptonema illini DSM 21528</name>
    <dbReference type="NCBI Taxonomy" id="929563"/>
    <lineage>
        <taxon>Bacteria</taxon>
        <taxon>Pseudomonadati</taxon>
        <taxon>Spirochaetota</taxon>
        <taxon>Spirochaetia</taxon>
        <taxon>Leptospirales</taxon>
        <taxon>Leptospiraceae</taxon>
        <taxon>Leptonema</taxon>
    </lineage>
</organism>
<gene>
    <name evidence="2" type="ORF">Lepil_0279</name>
</gene>
<dbReference type="Proteomes" id="UP000005737">
    <property type="component" value="Unassembled WGS sequence"/>
</dbReference>
<feature type="chain" id="PRO_5003559827" description="Lipoprotein" evidence="1">
    <location>
        <begin position="18"/>
        <end position="82"/>
    </location>
</feature>
<dbReference type="EMBL" id="JH597773">
    <property type="protein sequence ID" value="EHQ04986.1"/>
    <property type="molecule type" value="Genomic_DNA"/>
</dbReference>
<accession>H2CJS2</accession>
<dbReference type="AlphaFoldDB" id="H2CJS2"/>
<keyword evidence="3" id="KW-1185">Reference proteome</keyword>
<evidence type="ECO:0000313" key="2">
    <source>
        <dbReference type="EMBL" id="EHQ04986.1"/>
    </source>
</evidence>
<protein>
    <recommendedName>
        <fullName evidence="4">Lipoprotein</fullName>
    </recommendedName>
</protein>
<evidence type="ECO:0000256" key="1">
    <source>
        <dbReference type="SAM" id="SignalP"/>
    </source>
</evidence>
<reference evidence="2 3" key="1">
    <citation type="submission" date="2011-10" db="EMBL/GenBank/DDBJ databases">
        <title>The Improved High-Quality Draft genome of Leptonema illini DSM 21528.</title>
        <authorList>
            <consortium name="US DOE Joint Genome Institute (JGI-PGF)"/>
            <person name="Lucas S."/>
            <person name="Copeland A."/>
            <person name="Lapidus A."/>
            <person name="Glavina del Rio T."/>
            <person name="Dalin E."/>
            <person name="Tice H."/>
            <person name="Bruce D."/>
            <person name="Goodwin L."/>
            <person name="Pitluck S."/>
            <person name="Peters L."/>
            <person name="Mikhailova N."/>
            <person name="Held B."/>
            <person name="Kyrpides N."/>
            <person name="Mavromatis K."/>
            <person name="Ivanova N."/>
            <person name="Markowitz V."/>
            <person name="Cheng J.-F."/>
            <person name="Hugenholtz P."/>
            <person name="Woyke T."/>
            <person name="Wu D."/>
            <person name="Gronow S."/>
            <person name="Wellnitz S."/>
            <person name="Brambilla E.-M."/>
            <person name="Klenk H.-P."/>
            <person name="Eisen J.A."/>
        </authorList>
    </citation>
    <scope>NUCLEOTIDE SEQUENCE [LARGE SCALE GENOMIC DNA]</scope>
    <source>
        <strain evidence="2 3">DSM 21528</strain>
    </source>
</reference>
<dbReference type="HOGENOM" id="CLU_2554134_0_0_12"/>
<feature type="signal peptide" evidence="1">
    <location>
        <begin position="1"/>
        <end position="17"/>
    </location>
</feature>